<dbReference type="Proteomes" id="UP000229433">
    <property type="component" value="Unassembled WGS sequence"/>
</dbReference>
<organism evidence="1 2">
    <name type="scientific">Leeuwenhoekiella nanhaiensis</name>
    <dbReference type="NCBI Taxonomy" id="1655491"/>
    <lineage>
        <taxon>Bacteria</taxon>
        <taxon>Pseudomonadati</taxon>
        <taxon>Bacteroidota</taxon>
        <taxon>Flavobacteriia</taxon>
        <taxon>Flavobacteriales</taxon>
        <taxon>Flavobacteriaceae</taxon>
        <taxon>Leeuwenhoekiella</taxon>
    </lineage>
</organism>
<comment type="caution">
    <text evidence="1">The sequence shown here is derived from an EMBL/GenBank/DDBJ whole genome shotgun (WGS) entry which is preliminary data.</text>
</comment>
<sequence>MNIKLPLKRLKFPLIVAGIFSIYSCQPEEDLSLESSEMVTQQDSAELRKGNGTRTAVYVSGFQQIIPNHFIKMTLNDGFSSLYYIAEDFNETQGGNYVLDYVDAGGTGMDAYPNITIGSSKASGTYYVSDPEAVGMPVQIQDIPATMNFVFETSQANALDAEDKWMASINFIFDSYGTADSEPDNSLRDYDLVVMHESHNFNDSIEDNPKIETTERLTYWYFARNADLSIKPYVIRYKGKDYTYAVRYKFFANQGSKDEKVHVKFIPYGPNGTPPLVRVNVKDIVAASKSYYQYANLPQAERDLADAKVAKSDAWIKSINLGYEVYKGESQLRINQFKVHL</sequence>
<proteinExistence type="predicted"/>
<evidence type="ECO:0000313" key="2">
    <source>
        <dbReference type="Proteomes" id="UP000229433"/>
    </source>
</evidence>
<evidence type="ECO:0000313" key="1">
    <source>
        <dbReference type="EMBL" id="PHQ30087.1"/>
    </source>
</evidence>
<dbReference type="EMBL" id="NQXA01000002">
    <property type="protein sequence ID" value="PHQ30087.1"/>
    <property type="molecule type" value="Genomic_DNA"/>
</dbReference>
<dbReference type="InterPro" id="IPR013319">
    <property type="entry name" value="GH11/12"/>
</dbReference>
<name>A0A2G1VTH5_9FLAO</name>
<dbReference type="GO" id="GO:0004553">
    <property type="term" value="F:hydrolase activity, hydrolyzing O-glycosyl compounds"/>
    <property type="evidence" value="ECO:0007669"/>
    <property type="project" value="InterPro"/>
</dbReference>
<dbReference type="OrthoDB" id="1352409at2"/>
<accession>A0A2G1VTH5</accession>
<dbReference type="PROSITE" id="PS51257">
    <property type="entry name" value="PROKAR_LIPOPROTEIN"/>
    <property type="match status" value="1"/>
</dbReference>
<protein>
    <submittedName>
        <fullName evidence="1">Uncharacterized protein</fullName>
    </submittedName>
</protein>
<reference evidence="1 2" key="1">
    <citation type="submission" date="2017-08" db="EMBL/GenBank/DDBJ databases">
        <title>The whole genome shortgun sequences of strain Leeuwenhoekiella nanhaiensis G18 from the South China Sea.</title>
        <authorList>
            <person name="Liu Q."/>
        </authorList>
    </citation>
    <scope>NUCLEOTIDE SEQUENCE [LARGE SCALE GENOMIC DNA]</scope>
    <source>
        <strain evidence="1 2">G18</strain>
    </source>
</reference>
<dbReference type="Gene3D" id="2.60.120.180">
    <property type="match status" value="1"/>
</dbReference>
<keyword evidence="2" id="KW-1185">Reference proteome</keyword>
<dbReference type="AlphaFoldDB" id="A0A2G1VTH5"/>
<dbReference type="RefSeq" id="WP_099644922.1">
    <property type="nucleotide sequence ID" value="NZ_KZ319288.1"/>
</dbReference>
<gene>
    <name evidence="1" type="ORF">CJ305_03745</name>
</gene>